<dbReference type="SUPFAM" id="SSF51735">
    <property type="entry name" value="NAD(P)-binding Rossmann-fold domains"/>
    <property type="match status" value="1"/>
</dbReference>
<evidence type="ECO:0000256" key="1">
    <source>
        <dbReference type="ARBA" id="ARBA00022857"/>
    </source>
</evidence>
<dbReference type="Pfam" id="PF00107">
    <property type="entry name" value="ADH_zinc_N"/>
    <property type="match status" value="1"/>
</dbReference>
<dbReference type="Pfam" id="PF08240">
    <property type="entry name" value="ADH_N"/>
    <property type="match status" value="1"/>
</dbReference>
<evidence type="ECO:0000259" key="2">
    <source>
        <dbReference type="SMART" id="SM00829"/>
    </source>
</evidence>
<dbReference type="InterPro" id="IPR013154">
    <property type="entry name" value="ADH-like_N"/>
</dbReference>
<dbReference type="Gene3D" id="3.90.180.10">
    <property type="entry name" value="Medium-chain alcohol dehydrogenases, catalytic domain"/>
    <property type="match status" value="1"/>
</dbReference>
<dbReference type="Proteomes" id="UP000612893">
    <property type="component" value="Unassembled WGS sequence"/>
</dbReference>
<dbReference type="SUPFAM" id="SSF50129">
    <property type="entry name" value="GroES-like"/>
    <property type="match status" value="1"/>
</dbReference>
<evidence type="ECO:0000313" key="3">
    <source>
        <dbReference type="EMBL" id="MBJ7600750.1"/>
    </source>
</evidence>
<dbReference type="PANTHER" id="PTHR44154">
    <property type="entry name" value="QUINONE OXIDOREDUCTASE"/>
    <property type="match status" value="1"/>
</dbReference>
<dbReference type="SMART" id="SM00829">
    <property type="entry name" value="PKS_ER"/>
    <property type="match status" value="1"/>
</dbReference>
<feature type="domain" description="Enoyl reductase (ER)" evidence="2">
    <location>
        <begin position="17"/>
        <end position="338"/>
    </location>
</feature>
<dbReference type="InterPro" id="IPR011032">
    <property type="entry name" value="GroES-like_sf"/>
</dbReference>
<gene>
    <name evidence="3" type="ORF">JF922_22105</name>
</gene>
<organism evidence="3 4">
    <name type="scientific">Candidatus Nephthysia bennettiae</name>
    <dbReference type="NCBI Taxonomy" id="3127016"/>
    <lineage>
        <taxon>Bacteria</taxon>
        <taxon>Bacillati</taxon>
        <taxon>Candidatus Dormiibacterota</taxon>
        <taxon>Candidatus Dormibacteria</taxon>
        <taxon>Candidatus Dormibacterales</taxon>
        <taxon>Candidatus Dormibacteraceae</taxon>
        <taxon>Candidatus Nephthysia</taxon>
    </lineage>
</organism>
<dbReference type="RefSeq" id="WP_338204705.1">
    <property type="nucleotide sequence ID" value="NZ_JAEKNR010000217.1"/>
</dbReference>
<dbReference type="Gene3D" id="3.40.50.720">
    <property type="entry name" value="NAD(P)-binding Rossmann-like Domain"/>
    <property type="match status" value="1"/>
</dbReference>
<dbReference type="InterPro" id="IPR020843">
    <property type="entry name" value="ER"/>
</dbReference>
<keyword evidence="4" id="KW-1185">Reference proteome</keyword>
<comment type="caution">
    <text evidence="3">The sequence shown here is derived from an EMBL/GenBank/DDBJ whole genome shotgun (WGS) entry which is preliminary data.</text>
</comment>
<dbReference type="EMBL" id="JAEKNR010000217">
    <property type="protein sequence ID" value="MBJ7600750.1"/>
    <property type="molecule type" value="Genomic_DNA"/>
</dbReference>
<reference evidence="3" key="1">
    <citation type="submission" date="2020-10" db="EMBL/GenBank/DDBJ databases">
        <title>Ca. Dormibacterota MAGs.</title>
        <authorList>
            <person name="Montgomery K."/>
        </authorList>
    </citation>
    <scope>NUCLEOTIDE SEQUENCE [LARGE SCALE GENOMIC DNA]</scope>
    <source>
        <strain evidence="3">SC8812_S17_10</strain>
    </source>
</reference>
<dbReference type="InterPro" id="IPR036291">
    <property type="entry name" value="NAD(P)-bd_dom_sf"/>
</dbReference>
<dbReference type="InterPro" id="IPR013149">
    <property type="entry name" value="ADH-like_C"/>
</dbReference>
<proteinExistence type="predicted"/>
<keyword evidence="1" id="KW-0521">NADP</keyword>
<protein>
    <submittedName>
        <fullName evidence="3">Zinc-binding dehydrogenase</fullName>
    </submittedName>
</protein>
<dbReference type="InterPro" id="IPR051603">
    <property type="entry name" value="Zinc-ADH_QOR/CCCR"/>
</dbReference>
<accession>A0A934KEM4</accession>
<dbReference type="PANTHER" id="PTHR44154:SF1">
    <property type="entry name" value="QUINONE OXIDOREDUCTASE"/>
    <property type="match status" value="1"/>
</dbReference>
<evidence type="ECO:0000313" key="4">
    <source>
        <dbReference type="Proteomes" id="UP000612893"/>
    </source>
</evidence>
<dbReference type="AlphaFoldDB" id="A0A934KEM4"/>
<sequence>MDVLSSGRCVVYREPTGPSGVRLEERLRTPPREGAVTVSIKAASLNHLDLWLVSGAQRIEPPRVLGADGAGVVHESGDPRWQPGDEVVLYPVACCWRCEQCLAGRQVFCEQFGIIGEHTDGTACEFFQVPAQNVYRRPAELSCEETAAFPLTFLTAWRMIVTRARLQRGETMLVVGAGAGVAAAAIVIGKHLGARVFATSRSEAKRRRASELGAEATFDSSGFSKPVRAATGGGVDVVFEHVGPATLDESIRSIRKGGRIVFCGSTSGVKAEINMPRLFFGQADLLGSTMGNAGEFEQVLQAIGEGMRPVVDSVFALDDAVAALEHLDRGEQFGKVVLRV</sequence>
<name>A0A934KEM4_9BACT</name>